<evidence type="ECO:0000256" key="3">
    <source>
        <dbReference type="ARBA" id="ARBA00022630"/>
    </source>
</evidence>
<dbReference type="GO" id="GO:0008115">
    <property type="term" value="F:sarcosine oxidase activity"/>
    <property type="evidence" value="ECO:0007669"/>
    <property type="project" value="TreeGrafter"/>
</dbReference>
<keyword evidence="5" id="KW-0560">Oxidoreductase</keyword>
<dbReference type="GO" id="GO:0050660">
    <property type="term" value="F:flavin adenine dinucleotide binding"/>
    <property type="evidence" value="ECO:0007669"/>
    <property type="project" value="InterPro"/>
</dbReference>
<dbReference type="EMBL" id="JAHKSW010000017">
    <property type="protein sequence ID" value="KAG7321898.1"/>
    <property type="molecule type" value="Genomic_DNA"/>
</dbReference>
<dbReference type="AlphaFoldDB" id="A0A9D3NII0"/>
<organism evidence="7 8">
    <name type="scientific">Hemibagrus wyckioides</name>
    <dbReference type="NCBI Taxonomy" id="337641"/>
    <lineage>
        <taxon>Eukaryota</taxon>
        <taxon>Metazoa</taxon>
        <taxon>Chordata</taxon>
        <taxon>Craniata</taxon>
        <taxon>Vertebrata</taxon>
        <taxon>Euteleostomi</taxon>
        <taxon>Actinopterygii</taxon>
        <taxon>Neopterygii</taxon>
        <taxon>Teleostei</taxon>
        <taxon>Ostariophysi</taxon>
        <taxon>Siluriformes</taxon>
        <taxon>Bagridae</taxon>
        <taxon>Hemibagrus</taxon>
    </lineage>
</organism>
<evidence type="ECO:0000256" key="4">
    <source>
        <dbReference type="ARBA" id="ARBA00022827"/>
    </source>
</evidence>
<comment type="caution">
    <text evidence="7">The sequence shown here is derived from an EMBL/GenBank/DDBJ whole genome shotgun (WGS) entry which is preliminary data.</text>
</comment>
<proteinExistence type="inferred from homology"/>
<evidence type="ECO:0000256" key="2">
    <source>
        <dbReference type="ARBA" id="ARBA00010989"/>
    </source>
</evidence>
<protein>
    <recommendedName>
        <fullName evidence="6">FAD dependent oxidoreductase domain-containing protein</fullName>
    </recommendedName>
</protein>
<dbReference type="GO" id="GO:0033514">
    <property type="term" value="P:L-lysine catabolic process to acetyl-CoA via L-pipecolate"/>
    <property type="evidence" value="ECO:0007669"/>
    <property type="project" value="TreeGrafter"/>
</dbReference>
<feature type="domain" description="FAD dependent oxidoreductase" evidence="6">
    <location>
        <begin position="5"/>
        <end position="358"/>
    </location>
</feature>
<evidence type="ECO:0000313" key="8">
    <source>
        <dbReference type="Proteomes" id="UP000824219"/>
    </source>
</evidence>
<dbReference type="NCBIfam" id="TIGR01377">
    <property type="entry name" value="soxA_mon"/>
    <property type="match status" value="1"/>
</dbReference>
<dbReference type="PANTHER" id="PTHR10961">
    <property type="entry name" value="PEROXISOMAL SARCOSINE OXIDASE"/>
    <property type="match status" value="1"/>
</dbReference>
<keyword evidence="4" id="KW-0274">FAD</keyword>
<dbReference type="SUPFAM" id="SSF51905">
    <property type="entry name" value="FAD/NAD(P)-binding domain"/>
    <property type="match status" value="1"/>
</dbReference>
<dbReference type="InterPro" id="IPR036188">
    <property type="entry name" value="FAD/NAD-bd_sf"/>
</dbReference>
<dbReference type="InterPro" id="IPR045170">
    <property type="entry name" value="MTOX"/>
</dbReference>
<dbReference type="OrthoDB" id="424974at2759"/>
<evidence type="ECO:0000259" key="6">
    <source>
        <dbReference type="Pfam" id="PF01266"/>
    </source>
</evidence>
<dbReference type="Gene3D" id="3.30.9.10">
    <property type="entry name" value="D-Amino Acid Oxidase, subunit A, domain 2"/>
    <property type="match status" value="1"/>
</dbReference>
<gene>
    <name evidence="7" type="ORF">KOW79_014756</name>
</gene>
<dbReference type="GO" id="GO:0005777">
    <property type="term" value="C:peroxisome"/>
    <property type="evidence" value="ECO:0007669"/>
    <property type="project" value="TreeGrafter"/>
</dbReference>
<accession>A0A9D3NII0</accession>
<dbReference type="PANTHER" id="PTHR10961:SF46">
    <property type="entry name" value="PEROXISOMAL SARCOSINE OXIDASE"/>
    <property type="match status" value="1"/>
</dbReference>
<dbReference type="Gene3D" id="3.50.50.60">
    <property type="entry name" value="FAD/NAD(P)-binding domain"/>
    <property type="match status" value="1"/>
</dbReference>
<evidence type="ECO:0000313" key="7">
    <source>
        <dbReference type="EMBL" id="KAG7321898.1"/>
    </source>
</evidence>
<reference evidence="7 8" key="1">
    <citation type="submission" date="2021-06" db="EMBL/GenBank/DDBJ databases">
        <title>Chromosome-level genome assembly of the red-tail catfish (Hemibagrus wyckioides).</title>
        <authorList>
            <person name="Shao F."/>
        </authorList>
    </citation>
    <scope>NUCLEOTIDE SEQUENCE [LARGE SCALE GENOMIC DNA]</scope>
    <source>
        <strain evidence="7">EC202008001</strain>
        <tissue evidence="7">Blood</tissue>
    </source>
</reference>
<dbReference type="GO" id="GO:0050031">
    <property type="term" value="F:L-pipecolate oxidase activity"/>
    <property type="evidence" value="ECO:0007669"/>
    <property type="project" value="TreeGrafter"/>
</dbReference>
<comment type="cofactor">
    <cofactor evidence="1">
        <name>FAD</name>
        <dbReference type="ChEBI" id="CHEBI:57692"/>
    </cofactor>
</comment>
<evidence type="ECO:0000256" key="5">
    <source>
        <dbReference type="ARBA" id="ARBA00023002"/>
    </source>
</evidence>
<dbReference type="InterPro" id="IPR006076">
    <property type="entry name" value="FAD-dep_OxRdtase"/>
</dbReference>
<comment type="similarity">
    <text evidence="2">Belongs to the MSOX/MTOX family.</text>
</comment>
<keyword evidence="3" id="KW-0285">Flavoprotein</keyword>
<evidence type="ECO:0000256" key="1">
    <source>
        <dbReference type="ARBA" id="ARBA00001974"/>
    </source>
</evidence>
<sequence>MVYEYIVIGAGIQGSFTAYHLAKNNKKTLLLEQFVLPHSRGSSHGQTRLIRKSYEDDFYINMLEDTYELWAQLEKEAGVKLFRRTGVLLMGPENGKDLQLIKSVMQRNKIPIVVLERDEFSQHIPSVNLTSGDGAMLESTGGVLYADRALRAAQAVFQSHGGMIKDGEKVINIEPGDLITVTTDSGTYQAKNLVITAGPWAKTLLSHTGLQLPLKVVRINVCYWKEKVPGSYSINNRFPCFMQFQPKEAEHDIYGLPSNEYPGLMKICYHMGSETEPDERDRQTDRRDVEALSSYISRCFPGLVSVPAVVESCMYTMTPDKHFVLDRHPSYSNIVIGAGFSGHGFKFGPVVGKVLCELSMGLNPSHDLSPFSIQRFQG</sequence>
<dbReference type="Proteomes" id="UP000824219">
    <property type="component" value="Linkage Group LG17"/>
</dbReference>
<dbReference type="NCBIfam" id="NF008425">
    <property type="entry name" value="PRK11259.1"/>
    <property type="match status" value="1"/>
</dbReference>
<keyword evidence="8" id="KW-1185">Reference proteome</keyword>
<name>A0A9D3NII0_9TELE</name>
<dbReference type="SUPFAM" id="SSF54373">
    <property type="entry name" value="FAD-linked reductases, C-terminal domain"/>
    <property type="match status" value="1"/>
</dbReference>
<dbReference type="Pfam" id="PF01266">
    <property type="entry name" value="DAO"/>
    <property type="match status" value="1"/>
</dbReference>